<evidence type="ECO:0000256" key="1">
    <source>
        <dbReference type="SAM" id="Phobius"/>
    </source>
</evidence>
<feature type="transmembrane region" description="Helical" evidence="1">
    <location>
        <begin position="250"/>
        <end position="272"/>
    </location>
</feature>
<dbReference type="STRING" id="589385.SAMN05421504_1011340"/>
<keyword evidence="1" id="KW-0472">Membrane</keyword>
<feature type="transmembrane region" description="Helical" evidence="1">
    <location>
        <begin position="389"/>
        <end position="407"/>
    </location>
</feature>
<feature type="transmembrane region" description="Helical" evidence="1">
    <location>
        <begin position="334"/>
        <end position="357"/>
    </location>
</feature>
<accession>A0A1H2VVL4</accession>
<dbReference type="OrthoDB" id="4339140at2"/>
<keyword evidence="3" id="KW-1185">Reference proteome</keyword>
<reference evidence="2 3" key="1">
    <citation type="submission" date="2016-10" db="EMBL/GenBank/DDBJ databases">
        <authorList>
            <person name="de Groot N.N."/>
        </authorList>
    </citation>
    <scope>NUCLEOTIDE SEQUENCE [LARGE SCALE GENOMIC DNA]</scope>
    <source>
        <strain evidence="2 3">CPCC 202699</strain>
    </source>
</reference>
<organism evidence="2 3">
    <name type="scientific">Amycolatopsis xylanica</name>
    <dbReference type="NCBI Taxonomy" id="589385"/>
    <lineage>
        <taxon>Bacteria</taxon>
        <taxon>Bacillati</taxon>
        <taxon>Actinomycetota</taxon>
        <taxon>Actinomycetes</taxon>
        <taxon>Pseudonocardiales</taxon>
        <taxon>Pseudonocardiaceae</taxon>
        <taxon>Amycolatopsis</taxon>
    </lineage>
</organism>
<feature type="transmembrane region" description="Helical" evidence="1">
    <location>
        <begin position="192"/>
        <end position="210"/>
    </location>
</feature>
<feature type="transmembrane region" description="Helical" evidence="1">
    <location>
        <begin position="216"/>
        <end position="238"/>
    </location>
</feature>
<keyword evidence="1" id="KW-0812">Transmembrane</keyword>
<dbReference type="EMBL" id="FNON01000001">
    <property type="protein sequence ID" value="SDW72277.1"/>
    <property type="molecule type" value="Genomic_DNA"/>
</dbReference>
<sequence>MSLDELTTRVAGILPHPVDELQVAALLESQGLTDQGAADDYGMADVFAVAVLVFDRLRDRPAPAPAPEEPPETRNWTEIVRGPLYALPAMVYPAVSMAMDETRIVPAMVFTTALGWIWGAGTSWVAYRLLGQGLEKAAGKAQRVLGGVGLVLVLVGSMLLTPGWLVLFAVVQMIFQLAVGTLVFYRDENRLAIAMTPACVAGIAHLMSGYDEGLTIPTLVCAVVSVLLAGFAALRATFTGTGALRMPRWRPLAIGAAPSMVYAALCAGLLLYTDTRYVVARIDLAVGVAPLVLGMGAVEWRAHRFFEQAGELVRGSILPAQFGREVWRVLLRELGACLILLALCGLPVLALLAYHGVLSRSGALLIDGHLMLGGAFFLGFVLARVSVPALLAVWGGVLFVYIGLAEVLNGGHVPLLLVSATGLVALMLMALRTSVGQVRHYG</sequence>
<evidence type="ECO:0000313" key="2">
    <source>
        <dbReference type="EMBL" id="SDW72277.1"/>
    </source>
</evidence>
<dbReference type="AlphaFoldDB" id="A0A1H2VVL4"/>
<gene>
    <name evidence="2" type="ORF">SAMN05421504_1011340</name>
</gene>
<name>A0A1H2VVL4_9PSEU</name>
<dbReference type="RefSeq" id="WP_091287611.1">
    <property type="nucleotide sequence ID" value="NZ_FNON01000001.1"/>
</dbReference>
<feature type="transmembrane region" description="Helical" evidence="1">
    <location>
        <begin position="363"/>
        <end position="382"/>
    </location>
</feature>
<feature type="transmembrane region" description="Helical" evidence="1">
    <location>
        <begin position="413"/>
        <end position="431"/>
    </location>
</feature>
<keyword evidence="1" id="KW-1133">Transmembrane helix</keyword>
<proteinExistence type="predicted"/>
<evidence type="ECO:0000313" key="3">
    <source>
        <dbReference type="Proteomes" id="UP000199515"/>
    </source>
</evidence>
<dbReference type="Proteomes" id="UP000199515">
    <property type="component" value="Unassembled WGS sequence"/>
</dbReference>
<feature type="transmembrane region" description="Helical" evidence="1">
    <location>
        <begin position="104"/>
        <end position="130"/>
    </location>
</feature>
<feature type="transmembrane region" description="Helical" evidence="1">
    <location>
        <begin position="278"/>
        <end position="298"/>
    </location>
</feature>
<protein>
    <submittedName>
        <fullName evidence="2">Uncharacterized protein</fullName>
    </submittedName>
</protein>
<feature type="transmembrane region" description="Helical" evidence="1">
    <location>
        <begin position="142"/>
        <end position="160"/>
    </location>
</feature>